<evidence type="ECO:0000313" key="2">
    <source>
        <dbReference type="Proteomes" id="UP000001593"/>
    </source>
</evidence>
<dbReference type="EMBL" id="DS471972">
    <property type="protein sequence ID" value="EDO28144.1"/>
    <property type="molecule type" value="Genomic_DNA"/>
</dbReference>
<gene>
    <name evidence="1" type="ORF">NEMVEDRAFT_v1g248794</name>
</gene>
<name>A7T7A8_NEMVE</name>
<dbReference type="PhylomeDB" id="A7T7A8"/>
<dbReference type="Proteomes" id="UP000001593">
    <property type="component" value="Unassembled WGS sequence"/>
</dbReference>
<dbReference type="STRING" id="45351.A7T7A8"/>
<reference evidence="1 2" key="1">
    <citation type="journal article" date="2007" name="Science">
        <title>Sea anemone genome reveals ancestral eumetazoan gene repertoire and genomic organization.</title>
        <authorList>
            <person name="Putnam N.H."/>
            <person name="Srivastava M."/>
            <person name="Hellsten U."/>
            <person name="Dirks B."/>
            <person name="Chapman J."/>
            <person name="Salamov A."/>
            <person name="Terry A."/>
            <person name="Shapiro H."/>
            <person name="Lindquist E."/>
            <person name="Kapitonov V.V."/>
            <person name="Jurka J."/>
            <person name="Genikhovich G."/>
            <person name="Grigoriev I.V."/>
            <person name="Lucas S.M."/>
            <person name="Steele R.E."/>
            <person name="Finnerty J.R."/>
            <person name="Technau U."/>
            <person name="Martindale M.Q."/>
            <person name="Rokhsar D.S."/>
        </authorList>
    </citation>
    <scope>NUCLEOTIDE SEQUENCE [LARGE SCALE GENOMIC DNA]</scope>
    <source>
        <strain evidence="2">CH2 X CH6</strain>
    </source>
</reference>
<protein>
    <submittedName>
        <fullName evidence="1">Uncharacterized protein</fullName>
    </submittedName>
</protein>
<sequence>MLWGGGDFIAADCLIVWTKDGSSYVYKLPRMCCPGLQEAAKGNPYQEPTVIHKLALPEVPQSPGDCNDPAMFFSYGRRDPFYKMVMRGCSNGSVCIWKVKDEILETIKPVEGHLDRYVTGSMLLSCFYRSPRSLRDGFRKAVVFLQVT</sequence>
<organism evidence="1 2">
    <name type="scientific">Nematostella vectensis</name>
    <name type="common">Starlet sea anemone</name>
    <dbReference type="NCBI Taxonomy" id="45351"/>
    <lineage>
        <taxon>Eukaryota</taxon>
        <taxon>Metazoa</taxon>
        <taxon>Cnidaria</taxon>
        <taxon>Anthozoa</taxon>
        <taxon>Hexacorallia</taxon>
        <taxon>Actiniaria</taxon>
        <taxon>Edwardsiidae</taxon>
        <taxon>Nematostella</taxon>
    </lineage>
</organism>
<dbReference type="HOGENOM" id="CLU_1760943_0_0_1"/>
<proteinExistence type="predicted"/>
<keyword evidence="2" id="KW-1185">Reference proteome</keyword>
<dbReference type="AlphaFoldDB" id="A7T7A8"/>
<dbReference type="InParanoid" id="A7T7A8"/>
<evidence type="ECO:0000313" key="1">
    <source>
        <dbReference type="EMBL" id="EDO28144.1"/>
    </source>
</evidence>
<dbReference type="eggNOG" id="KOG4155">
    <property type="taxonomic scope" value="Eukaryota"/>
</dbReference>
<accession>A7T7A8</accession>